<dbReference type="Proteomes" id="UP000282876">
    <property type="component" value="Unassembled WGS sequence"/>
</dbReference>
<keyword evidence="2" id="KW-1185">Reference proteome</keyword>
<evidence type="ECO:0000313" key="1">
    <source>
        <dbReference type="EMBL" id="RVD91848.1"/>
    </source>
</evidence>
<protein>
    <submittedName>
        <fullName evidence="1">Uncharacterized protein</fullName>
    </submittedName>
</protein>
<dbReference type="AlphaFoldDB" id="A0A437ALA9"/>
<comment type="caution">
    <text evidence="1">The sequence shown here is derived from an EMBL/GenBank/DDBJ whole genome shotgun (WGS) entry which is preliminary data.</text>
</comment>
<accession>A0A437ALA9</accession>
<reference evidence="1 2" key="1">
    <citation type="submission" date="2018-10" db="EMBL/GenBank/DDBJ databases">
        <title>Draft genome sequence of the microsporidian Tubulinosema ratisbonensis.</title>
        <authorList>
            <person name="Polonais V."/>
            <person name="Peyretaillade E."/>
            <person name="Niehus S."/>
            <person name="Wawrzyniak I."/>
            <person name="Franchet A."/>
            <person name="Gaspin C."/>
            <person name="Reichstadt M."/>
            <person name="Belser C."/>
            <person name="Labadie K."/>
            <person name="Delbac F."/>
            <person name="Ferrandon D."/>
        </authorList>
    </citation>
    <scope>NUCLEOTIDE SEQUENCE [LARGE SCALE GENOMIC DNA]</scope>
    <source>
        <strain evidence="1 2">Franzen</strain>
    </source>
</reference>
<dbReference type="VEuPathDB" id="MicrosporidiaDB:TUBRATIS_16820"/>
<sequence>MLTKKYKIIKLLFILKSNQIFFIYFFIDLRLNTFDQKCKFVSQTNDVFCITSIIPHPIGSVLTYLIEFRFAEAMAEVAFYLKNFCRN</sequence>
<gene>
    <name evidence="1" type="ORF">TUBRATIS_16820</name>
</gene>
<name>A0A437ALA9_9MICR</name>
<proteinExistence type="predicted"/>
<dbReference type="EMBL" id="RCSS01000390">
    <property type="protein sequence ID" value="RVD91848.1"/>
    <property type="molecule type" value="Genomic_DNA"/>
</dbReference>
<organism evidence="1 2">
    <name type="scientific">Tubulinosema ratisbonensis</name>
    <dbReference type="NCBI Taxonomy" id="291195"/>
    <lineage>
        <taxon>Eukaryota</taxon>
        <taxon>Fungi</taxon>
        <taxon>Fungi incertae sedis</taxon>
        <taxon>Microsporidia</taxon>
        <taxon>Tubulinosematoidea</taxon>
        <taxon>Tubulinosematidae</taxon>
        <taxon>Tubulinosema</taxon>
    </lineage>
</organism>
<evidence type="ECO:0000313" key="2">
    <source>
        <dbReference type="Proteomes" id="UP000282876"/>
    </source>
</evidence>